<gene>
    <name evidence="13" type="ORF">Thpro_021487</name>
</gene>
<comment type="caution">
    <text evidence="13">The sequence shown here is derived from an EMBL/GenBank/DDBJ whole genome shotgun (WGS) entry which is preliminary data.</text>
</comment>
<dbReference type="InterPro" id="IPR005467">
    <property type="entry name" value="His_kinase_dom"/>
</dbReference>
<dbReference type="STRING" id="160660.BJI67_13740"/>
<feature type="transmembrane region" description="Helical" evidence="11">
    <location>
        <begin position="157"/>
        <end position="174"/>
    </location>
</feature>
<dbReference type="InterPro" id="IPR004358">
    <property type="entry name" value="Sig_transdc_His_kin-like_C"/>
</dbReference>
<dbReference type="Gene3D" id="3.30.565.10">
    <property type="entry name" value="Histidine kinase-like ATPase, C-terminal domain"/>
    <property type="match status" value="1"/>
</dbReference>
<evidence type="ECO:0000313" key="13">
    <source>
        <dbReference type="EMBL" id="OBS09159.1"/>
    </source>
</evidence>
<dbReference type="Pfam" id="PF25323">
    <property type="entry name" value="6TM_PilS"/>
    <property type="match status" value="1"/>
</dbReference>
<dbReference type="InterPro" id="IPR003661">
    <property type="entry name" value="HisK_dim/P_dom"/>
</dbReference>
<feature type="transmembrane region" description="Helical" evidence="11">
    <location>
        <begin position="194"/>
        <end position="213"/>
    </location>
</feature>
<dbReference type="GO" id="GO:0005886">
    <property type="term" value="C:plasma membrane"/>
    <property type="evidence" value="ECO:0007669"/>
    <property type="project" value="UniProtKB-SubCell"/>
</dbReference>
<dbReference type="Proteomes" id="UP000029273">
    <property type="component" value="Unassembled WGS sequence"/>
</dbReference>
<dbReference type="PRINTS" id="PR00344">
    <property type="entry name" value="BCTRLSENSOR"/>
</dbReference>
<dbReference type="GO" id="GO:0005524">
    <property type="term" value="F:ATP binding"/>
    <property type="evidence" value="ECO:0007669"/>
    <property type="project" value="UniProtKB-KW"/>
</dbReference>
<feature type="domain" description="Histidine kinase" evidence="12">
    <location>
        <begin position="245"/>
        <end position="452"/>
    </location>
</feature>
<feature type="region of interest" description="Disordered" evidence="10">
    <location>
        <begin position="1"/>
        <end position="20"/>
    </location>
</feature>
<evidence type="ECO:0000259" key="12">
    <source>
        <dbReference type="PROSITE" id="PS50109"/>
    </source>
</evidence>
<evidence type="ECO:0000256" key="11">
    <source>
        <dbReference type="SAM" id="Phobius"/>
    </source>
</evidence>
<comment type="subcellular location">
    <subcellularLocation>
        <location evidence="2">Cell membrane</location>
        <topology evidence="2">Multi-pass membrane protein</topology>
    </subcellularLocation>
</comment>
<dbReference type="InterPro" id="IPR036097">
    <property type="entry name" value="HisK_dim/P_sf"/>
</dbReference>
<dbReference type="AlphaFoldDB" id="A0A1A6C3M5"/>
<evidence type="ECO:0000256" key="3">
    <source>
        <dbReference type="ARBA" id="ARBA00012438"/>
    </source>
</evidence>
<dbReference type="SMART" id="SM00388">
    <property type="entry name" value="HisKA"/>
    <property type="match status" value="1"/>
</dbReference>
<keyword evidence="14" id="KW-1185">Reference proteome</keyword>
<evidence type="ECO:0000256" key="9">
    <source>
        <dbReference type="ARBA" id="ARBA00022840"/>
    </source>
</evidence>
<dbReference type="InterPro" id="IPR050980">
    <property type="entry name" value="2C_sensor_his_kinase"/>
</dbReference>
<dbReference type="SMART" id="SM00387">
    <property type="entry name" value="HATPase_c"/>
    <property type="match status" value="1"/>
</dbReference>
<keyword evidence="8 13" id="KW-0418">Kinase</keyword>
<dbReference type="GO" id="GO:0000155">
    <property type="term" value="F:phosphorelay sensor kinase activity"/>
    <property type="evidence" value="ECO:0007669"/>
    <property type="project" value="InterPro"/>
</dbReference>
<evidence type="ECO:0000256" key="5">
    <source>
        <dbReference type="ARBA" id="ARBA00022553"/>
    </source>
</evidence>
<dbReference type="Pfam" id="PF02518">
    <property type="entry name" value="HATPase_c"/>
    <property type="match status" value="1"/>
</dbReference>
<dbReference type="SUPFAM" id="SSF55874">
    <property type="entry name" value="ATPase domain of HSP90 chaperone/DNA topoisomerase II/histidine kinase"/>
    <property type="match status" value="1"/>
</dbReference>
<organism evidence="13 14">
    <name type="scientific">Acidihalobacter prosperus</name>
    <dbReference type="NCBI Taxonomy" id="160660"/>
    <lineage>
        <taxon>Bacteria</taxon>
        <taxon>Pseudomonadati</taxon>
        <taxon>Pseudomonadota</taxon>
        <taxon>Gammaproteobacteria</taxon>
        <taxon>Chromatiales</taxon>
        <taxon>Ectothiorhodospiraceae</taxon>
        <taxon>Acidihalobacter</taxon>
    </lineage>
</organism>
<evidence type="ECO:0000256" key="2">
    <source>
        <dbReference type="ARBA" id="ARBA00004651"/>
    </source>
</evidence>
<keyword evidence="9" id="KW-0067">ATP-binding</keyword>
<keyword evidence="6" id="KW-0808">Transferase</keyword>
<accession>A0A1A6C3M5</accession>
<evidence type="ECO:0000256" key="4">
    <source>
        <dbReference type="ARBA" id="ARBA00022475"/>
    </source>
</evidence>
<evidence type="ECO:0000256" key="8">
    <source>
        <dbReference type="ARBA" id="ARBA00022777"/>
    </source>
</evidence>
<dbReference type="PANTHER" id="PTHR44936">
    <property type="entry name" value="SENSOR PROTEIN CREC"/>
    <property type="match status" value="1"/>
</dbReference>
<sequence>MAAYGSKQPSTPPGIRIARPGDDRVKSMNAAVSEATRSPGSPGKTNLQRLYVMRNLAVAAQLGAIIVARELYRIHLPLDPLLQIIGGLAVINVLTWLRLQSARDCGEREFLFQLLLDIGALTAVLYFTGGATNPFVGLFLLPLTIAATVLRPYYTWLLAGITVLAYTWLMTHFVPMPPSLGAAATGFDPMVTGMWLRFVINSALIAYFVVGMAETLRQRERTLAQAREETLRNERLVALGMLSAGAAHELGTPLATLATLTGELRRRYKGAEYEELQESLGLMRGQIDRCKEALGEISASAGGQQAQAGHVVPVRGYLLDTLEQWTLMRPGVSVKPRLAGPEAQPRILTERTLSQAIITMLNNAADASPQAVELNAEWDDQHLILEVCDRGAGLAPAASATVGQSPFSTKEQGLGLGLYLAHAAIKRVGGQVSLLDRPGGGTCARVELPLNRLSAT</sequence>
<keyword evidence="11" id="KW-0812">Transmembrane</keyword>
<protein>
    <recommendedName>
        <fullName evidence="3">histidine kinase</fullName>
        <ecNumber evidence="3">2.7.13.3</ecNumber>
    </recommendedName>
</protein>
<evidence type="ECO:0000256" key="1">
    <source>
        <dbReference type="ARBA" id="ARBA00000085"/>
    </source>
</evidence>
<dbReference type="EC" id="2.7.13.3" evidence="3"/>
<dbReference type="EMBL" id="JQSG02000003">
    <property type="protein sequence ID" value="OBS09159.1"/>
    <property type="molecule type" value="Genomic_DNA"/>
</dbReference>
<dbReference type="Gene3D" id="1.10.287.130">
    <property type="match status" value="1"/>
</dbReference>
<proteinExistence type="predicted"/>
<keyword evidence="11" id="KW-0472">Membrane</keyword>
<comment type="catalytic activity">
    <reaction evidence="1">
        <text>ATP + protein L-histidine = ADP + protein N-phospho-L-histidine.</text>
        <dbReference type="EC" id="2.7.13.3"/>
    </reaction>
</comment>
<name>A0A1A6C3M5_9GAMM</name>
<dbReference type="CDD" id="cd00082">
    <property type="entry name" value="HisKA"/>
    <property type="match status" value="1"/>
</dbReference>
<dbReference type="InterPro" id="IPR003594">
    <property type="entry name" value="HATPase_dom"/>
</dbReference>
<reference evidence="13 14" key="1">
    <citation type="journal article" date="2014" name="Genome Announc.">
        <title>Draft Genome Sequence of the Iron-Oxidizing, Acidophilic, and Halotolerant 'Thiobacillus prosperus' Type Strain DSM 5130.</title>
        <authorList>
            <person name="Ossandon F.J."/>
            <person name="Cardenas J.P."/>
            <person name="Corbett M."/>
            <person name="Quatrini R."/>
            <person name="Holmes D.S."/>
            <person name="Watkin E."/>
        </authorList>
    </citation>
    <scope>NUCLEOTIDE SEQUENCE [LARGE SCALE GENOMIC DNA]</scope>
    <source>
        <strain evidence="13 14">DSM 5130</strain>
    </source>
</reference>
<dbReference type="SUPFAM" id="SSF47384">
    <property type="entry name" value="Homodimeric domain of signal transducing histidine kinase"/>
    <property type="match status" value="1"/>
</dbReference>
<keyword evidence="4" id="KW-1003">Cell membrane</keyword>
<keyword evidence="5" id="KW-0597">Phosphoprotein</keyword>
<evidence type="ECO:0000256" key="10">
    <source>
        <dbReference type="SAM" id="MobiDB-lite"/>
    </source>
</evidence>
<dbReference type="InterPro" id="IPR036890">
    <property type="entry name" value="HATPase_C_sf"/>
</dbReference>
<dbReference type="PANTHER" id="PTHR44936:SF10">
    <property type="entry name" value="SENSOR PROTEIN RSTB"/>
    <property type="match status" value="1"/>
</dbReference>
<evidence type="ECO:0000256" key="6">
    <source>
        <dbReference type="ARBA" id="ARBA00022679"/>
    </source>
</evidence>
<evidence type="ECO:0000256" key="7">
    <source>
        <dbReference type="ARBA" id="ARBA00022741"/>
    </source>
</evidence>
<keyword evidence="7" id="KW-0547">Nucleotide-binding</keyword>
<evidence type="ECO:0000313" key="14">
    <source>
        <dbReference type="Proteomes" id="UP000029273"/>
    </source>
</evidence>
<dbReference type="PROSITE" id="PS50109">
    <property type="entry name" value="HIS_KIN"/>
    <property type="match status" value="1"/>
</dbReference>
<keyword evidence="11" id="KW-1133">Transmembrane helix</keyword>